<organism evidence="1 2">
    <name type="scientific">Polyodon spathula</name>
    <name type="common">North American paddlefish</name>
    <name type="synonym">Squalus spathula</name>
    <dbReference type="NCBI Taxonomy" id="7913"/>
    <lineage>
        <taxon>Eukaryota</taxon>
        <taxon>Metazoa</taxon>
        <taxon>Chordata</taxon>
        <taxon>Craniata</taxon>
        <taxon>Vertebrata</taxon>
        <taxon>Euteleostomi</taxon>
        <taxon>Actinopterygii</taxon>
        <taxon>Chondrostei</taxon>
        <taxon>Acipenseriformes</taxon>
        <taxon>Polyodontidae</taxon>
        <taxon>Polyodon</taxon>
    </lineage>
</organism>
<dbReference type="Pfam" id="PF17734">
    <property type="entry name" value="Spt46"/>
    <property type="match status" value="1"/>
</dbReference>
<dbReference type="InterPro" id="IPR040879">
    <property type="entry name" value="Spt46-like"/>
</dbReference>
<name>A0ABS2XPK2_POLSP</name>
<keyword evidence="2" id="KW-1185">Reference proteome</keyword>
<accession>A0ABS2XPK2</accession>
<dbReference type="Proteomes" id="UP001166093">
    <property type="component" value="Unassembled WGS sequence"/>
</dbReference>
<feature type="non-terminal residue" evidence="1">
    <location>
        <position position="108"/>
    </location>
</feature>
<evidence type="ECO:0000313" key="1">
    <source>
        <dbReference type="EMBL" id="MBN3276263.1"/>
    </source>
</evidence>
<sequence>MGGEVHYKCASCLRYFRSLGFLQTHIVNSWKEGFSCKVFYQKLKEIQGKRHLKRSQENFMLPATKIQHFSPLIGTGAPSRSSKTKVSWDLSEVKRKTDAIQKWLLEIQ</sequence>
<dbReference type="EMBL" id="JAAWVQ010058364">
    <property type="protein sequence ID" value="MBN3276263.1"/>
    <property type="molecule type" value="Genomic_DNA"/>
</dbReference>
<dbReference type="PANTHER" id="PTHR33517">
    <property type="entry name" value="PROTEIN FAM170B-RELATED"/>
    <property type="match status" value="1"/>
</dbReference>
<comment type="caution">
    <text evidence="1">The sequence shown here is derived from an EMBL/GenBank/DDBJ whole genome shotgun (WGS) entry which is preliminary data.</text>
</comment>
<reference evidence="1" key="1">
    <citation type="journal article" date="2021" name="Cell">
        <title>Tracing the genetic footprints of vertebrate landing in non-teleost ray-finned fishes.</title>
        <authorList>
            <person name="Bi X."/>
            <person name="Wang K."/>
            <person name="Yang L."/>
            <person name="Pan H."/>
            <person name="Jiang H."/>
            <person name="Wei Q."/>
            <person name="Fang M."/>
            <person name="Yu H."/>
            <person name="Zhu C."/>
            <person name="Cai Y."/>
            <person name="He Y."/>
            <person name="Gan X."/>
            <person name="Zeng H."/>
            <person name="Yu D."/>
            <person name="Zhu Y."/>
            <person name="Jiang H."/>
            <person name="Qiu Q."/>
            <person name="Yang H."/>
            <person name="Zhang Y.E."/>
            <person name="Wang W."/>
            <person name="Zhu M."/>
            <person name="He S."/>
            <person name="Zhang G."/>
        </authorList>
    </citation>
    <scope>NUCLEOTIDE SEQUENCE</scope>
    <source>
        <strain evidence="1">Pddl_001</strain>
    </source>
</reference>
<evidence type="ECO:0000313" key="2">
    <source>
        <dbReference type="Proteomes" id="UP001166093"/>
    </source>
</evidence>
<feature type="non-terminal residue" evidence="1">
    <location>
        <position position="1"/>
    </location>
</feature>
<dbReference type="PANTHER" id="PTHR33517:SF4">
    <property type="entry name" value="SPERMATOGENESIS-ASSOCIATED PROTEIN 46"/>
    <property type="match status" value="1"/>
</dbReference>
<gene>
    <name evidence="1" type="primary">Spata46</name>
    <name evidence="1" type="ORF">GTO93_0013399</name>
</gene>
<protein>
    <submittedName>
        <fullName evidence="1">SPT46 protein</fullName>
    </submittedName>
</protein>
<proteinExistence type="predicted"/>